<protein>
    <submittedName>
        <fullName evidence="3">Pep-2</fullName>
    </submittedName>
</protein>
<evidence type="ECO:0000313" key="4">
    <source>
        <dbReference type="Proteomes" id="UP000202719"/>
    </source>
</evidence>
<proteinExistence type="predicted"/>
<dbReference type="EMBL" id="KU593505">
    <property type="protein sequence ID" value="AMF83770.1"/>
    <property type="molecule type" value="Genomic_DNA"/>
</dbReference>
<dbReference type="EMBL" id="KP658210">
    <property type="protein sequence ID" value="ALN41956.1"/>
    <property type="molecule type" value="Genomic_DNA"/>
</dbReference>
<reference evidence="3 4" key="1">
    <citation type="journal article" date="2015" name="Virol. Sin.">
        <title>Genome sequencing and analysis of a granulovirus isolated from the Asiatic rice leafroller, Cnaphalocrocis medinalis.</title>
        <authorList>
            <person name="Zhang S."/>
            <person name="Zhu Z."/>
            <person name="Sun S."/>
            <person name="Chen Q."/>
            <person name="Deng F."/>
            <person name="Yang K."/>
        </authorList>
    </citation>
    <scope>NUCLEOTIDE SEQUENCE [LARGE SCALE GENOMIC DNA]</scope>
    <source>
        <strain evidence="3 4">Enping</strain>
    </source>
</reference>
<sequence>MSVCLFVKTFDDVNVPMVYTDEMILWVGVDEVLRILKLSPQNLLAVPNSEKTTLGQLVQPNDSNCTRYGPTKSMITSLGVAILVARLYNKNVFNLDNNNCINNNQHHHLSDYVDAFANVFLTDVIVDLRIDRFLCNISTKEDAILNLLNEPTAA</sequence>
<name>A0A109WW32_9BBAC</name>
<dbReference type="GO" id="GO:0019028">
    <property type="term" value="C:viral capsid"/>
    <property type="evidence" value="ECO:0007669"/>
    <property type="project" value="InterPro"/>
</dbReference>
<dbReference type="Proteomes" id="UP000202719">
    <property type="component" value="Segment"/>
</dbReference>
<dbReference type="GeneID" id="26855045"/>
<dbReference type="OrthoDB" id="17883at10239"/>
<accession>A0A109WW32</accession>
<dbReference type="InterPro" id="IPR007600">
    <property type="entry name" value="Baculo_PEP_N"/>
</dbReference>
<evidence type="ECO:0000259" key="1">
    <source>
        <dbReference type="Pfam" id="PF04512"/>
    </source>
</evidence>
<dbReference type="GO" id="GO:0005198">
    <property type="term" value="F:structural molecule activity"/>
    <property type="evidence" value="ECO:0007669"/>
    <property type="project" value="InterPro"/>
</dbReference>
<dbReference type="GO" id="GO:0019031">
    <property type="term" value="C:viral envelope"/>
    <property type="evidence" value="ECO:0007669"/>
    <property type="project" value="InterPro"/>
</dbReference>
<dbReference type="KEGG" id="vg:26855045"/>
<dbReference type="Pfam" id="PF04512">
    <property type="entry name" value="Baculo_PEP_N"/>
    <property type="match status" value="1"/>
</dbReference>
<evidence type="ECO:0000313" key="3">
    <source>
        <dbReference type="EMBL" id="AMF83770.1"/>
    </source>
</evidence>
<keyword evidence="4" id="KW-1185">Reference proteome</keyword>
<feature type="domain" description="Baculovirus polyhedron envelope protein PEP N-terminal" evidence="1">
    <location>
        <begin position="11"/>
        <end position="135"/>
    </location>
</feature>
<dbReference type="RefSeq" id="YP_009229937.1">
    <property type="nucleotide sequence ID" value="NC_029304.2"/>
</dbReference>
<reference evidence="2" key="2">
    <citation type="journal article" date="2016" name="PLoS ONE">
        <title>Genome of Cnaphalocrocis medinalis Granulovirus, the First Crambidae-Infecting Betabaculovirus Isolated from Rice Leaffolder to Sequenced.</title>
        <authorList>
            <person name="Han G."/>
            <person name="Xu J."/>
            <person name="Liu Q."/>
            <person name="Li C."/>
            <person name="Xu H."/>
            <person name="Lu Z."/>
        </authorList>
    </citation>
    <scope>NUCLEOTIDE SEQUENCE</scope>
</reference>
<organism evidence="3 4">
    <name type="scientific">Cnaphalocrocis medinalis granulovirus</name>
    <dbReference type="NCBI Taxonomy" id="1750712"/>
    <lineage>
        <taxon>Viruses</taxon>
        <taxon>Viruses incertae sedis</taxon>
        <taxon>Naldaviricetes</taxon>
        <taxon>Lefavirales</taxon>
        <taxon>Baculoviridae</taxon>
        <taxon>Betabaculovirus</taxon>
        <taxon>Betabaculovirus cnamedinalis</taxon>
    </lineage>
</organism>
<reference evidence="3" key="3">
    <citation type="submission" date="2016-01" db="EMBL/GenBank/DDBJ databases">
        <authorList>
            <person name="McClelland M."/>
            <person name="Jain A."/>
            <person name="Saraogi P."/>
            <person name="Mendelson R."/>
            <person name="Westerman R."/>
            <person name="SanMiguel P."/>
            <person name="Csonka L."/>
        </authorList>
    </citation>
    <scope>NUCLEOTIDE SEQUENCE</scope>
    <source>
        <strain evidence="3">Enping</strain>
    </source>
</reference>
<evidence type="ECO:0000313" key="2">
    <source>
        <dbReference type="EMBL" id="ALN41956.1"/>
    </source>
</evidence>